<dbReference type="SUPFAM" id="SSF109854">
    <property type="entry name" value="DinB/YfiT-like putative metalloenzymes"/>
    <property type="match status" value="1"/>
</dbReference>
<dbReference type="AlphaFoldDB" id="A0A7X8SJX1"/>
<gene>
    <name evidence="1" type="ORF">HGP29_10210</name>
</gene>
<organism evidence="1 2">
    <name type="scientific">Flammeovirga agarivorans</name>
    <dbReference type="NCBI Taxonomy" id="2726742"/>
    <lineage>
        <taxon>Bacteria</taxon>
        <taxon>Pseudomonadati</taxon>
        <taxon>Bacteroidota</taxon>
        <taxon>Cytophagia</taxon>
        <taxon>Cytophagales</taxon>
        <taxon>Flammeovirgaceae</taxon>
        <taxon>Flammeovirga</taxon>
    </lineage>
</organism>
<evidence type="ECO:0008006" key="3">
    <source>
        <dbReference type="Google" id="ProtNLM"/>
    </source>
</evidence>
<dbReference type="RefSeq" id="WP_168882299.1">
    <property type="nucleotide sequence ID" value="NZ_JABAIL010000003.1"/>
</dbReference>
<sequence>MSELPYSSIPPLPKEISSTHVIARMIDGLGFRYYWATDGLTEKEIDFRPEKDSRNMLELLGHIYHLAFAANNVLGGHMKKKTDLSTYEEFRAETLYLYKDLSDRLKVMPDEELENYNYMGASQSFPFWYLLNGQIADALTHVGQVVSWRRISGNPQPKGVNVFLGKKS</sequence>
<dbReference type="InterPro" id="IPR034660">
    <property type="entry name" value="DinB/YfiT-like"/>
</dbReference>
<evidence type="ECO:0000313" key="1">
    <source>
        <dbReference type="EMBL" id="NLR91581.1"/>
    </source>
</evidence>
<proteinExistence type="predicted"/>
<name>A0A7X8SJX1_9BACT</name>
<dbReference type="Proteomes" id="UP000585050">
    <property type="component" value="Unassembled WGS sequence"/>
</dbReference>
<comment type="caution">
    <text evidence="1">The sequence shown here is derived from an EMBL/GenBank/DDBJ whole genome shotgun (WGS) entry which is preliminary data.</text>
</comment>
<keyword evidence="2" id="KW-1185">Reference proteome</keyword>
<reference evidence="1 2" key="1">
    <citation type="submission" date="2020-04" db="EMBL/GenBank/DDBJ databases">
        <title>Flammeovirga sp. SR4, a novel species isolated from seawater.</title>
        <authorList>
            <person name="Wang X."/>
        </authorList>
    </citation>
    <scope>NUCLEOTIDE SEQUENCE [LARGE SCALE GENOMIC DNA]</scope>
    <source>
        <strain evidence="1 2">SR4</strain>
    </source>
</reference>
<evidence type="ECO:0000313" key="2">
    <source>
        <dbReference type="Proteomes" id="UP000585050"/>
    </source>
</evidence>
<accession>A0A7X8SJX1</accession>
<dbReference type="EMBL" id="JABAIL010000003">
    <property type="protein sequence ID" value="NLR91581.1"/>
    <property type="molecule type" value="Genomic_DNA"/>
</dbReference>
<dbReference type="Gene3D" id="1.20.120.450">
    <property type="entry name" value="dinb family like domain"/>
    <property type="match status" value="1"/>
</dbReference>
<protein>
    <recommendedName>
        <fullName evidence="3">DinB-like domain-containing protein</fullName>
    </recommendedName>
</protein>